<accession>A0ABQ1RBC9</accession>
<feature type="compositionally biased region" description="Basic and acidic residues" evidence="1">
    <location>
        <begin position="12"/>
        <end position="34"/>
    </location>
</feature>
<evidence type="ECO:0000256" key="1">
    <source>
        <dbReference type="SAM" id="MobiDB-lite"/>
    </source>
</evidence>
<feature type="compositionally biased region" description="Gly residues" evidence="1">
    <location>
        <begin position="1"/>
        <end position="11"/>
    </location>
</feature>
<dbReference type="Proteomes" id="UP000597138">
    <property type="component" value="Unassembled WGS sequence"/>
</dbReference>
<reference evidence="3" key="1">
    <citation type="journal article" date="2019" name="Int. J. Syst. Evol. Microbiol.">
        <title>The Global Catalogue of Microorganisms (GCM) 10K type strain sequencing project: providing services to taxonomists for standard genome sequencing and annotation.</title>
        <authorList>
            <consortium name="The Broad Institute Genomics Platform"/>
            <consortium name="The Broad Institute Genome Sequencing Center for Infectious Disease"/>
            <person name="Wu L."/>
            <person name="Ma J."/>
        </authorList>
    </citation>
    <scope>NUCLEOTIDE SEQUENCE [LARGE SCALE GENOMIC DNA]</scope>
    <source>
        <strain evidence="3">CGMCC 1.11013</strain>
    </source>
</reference>
<dbReference type="EMBL" id="BMEG01000002">
    <property type="protein sequence ID" value="GGD64758.1"/>
    <property type="molecule type" value="Genomic_DNA"/>
</dbReference>
<comment type="caution">
    <text evidence="2">The sequence shown here is derived from an EMBL/GenBank/DDBJ whole genome shotgun (WGS) entry which is preliminary data.</text>
</comment>
<sequence>MHERSGGFGRGGVEKVGADRRRRMDAEQQDEERRHQRTAAYARQSDEETDREPGGGIEEIDMRKGHRAEEDPSGKVESKNRR</sequence>
<name>A0ABQ1RBC9_9BURK</name>
<keyword evidence="3" id="KW-1185">Reference proteome</keyword>
<evidence type="ECO:0008006" key="4">
    <source>
        <dbReference type="Google" id="ProtNLM"/>
    </source>
</evidence>
<feature type="compositionally biased region" description="Basic and acidic residues" evidence="1">
    <location>
        <begin position="60"/>
        <end position="82"/>
    </location>
</feature>
<proteinExistence type="predicted"/>
<evidence type="ECO:0000313" key="2">
    <source>
        <dbReference type="EMBL" id="GGD64758.1"/>
    </source>
</evidence>
<organism evidence="2 3">
    <name type="scientific">Caballeronia grimmiae</name>
    <dbReference type="NCBI Taxonomy" id="1071679"/>
    <lineage>
        <taxon>Bacteria</taxon>
        <taxon>Pseudomonadati</taxon>
        <taxon>Pseudomonadota</taxon>
        <taxon>Betaproteobacteria</taxon>
        <taxon>Burkholderiales</taxon>
        <taxon>Burkholderiaceae</taxon>
        <taxon>Caballeronia</taxon>
    </lineage>
</organism>
<protein>
    <recommendedName>
        <fullName evidence="4">Stress-induced protein</fullName>
    </recommendedName>
</protein>
<feature type="region of interest" description="Disordered" evidence="1">
    <location>
        <begin position="1"/>
        <end position="82"/>
    </location>
</feature>
<evidence type="ECO:0000313" key="3">
    <source>
        <dbReference type="Proteomes" id="UP000597138"/>
    </source>
</evidence>
<gene>
    <name evidence="2" type="ORF">GCM10010985_18620</name>
</gene>